<name>A0A5H2Y295_PRUDU</name>
<evidence type="ECO:0000313" key="2">
    <source>
        <dbReference type="EMBL" id="BBN67490.1"/>
    </source>
</evidence>
<gene>
    <name evidence="2" type="ORF">Prudu_93S000100</name>
</gene>
<reference evidence="2" key="1">
    <citation type="journal article" date="2019" name="Science">
        <title>Mutation of a bHLH transcription factor allowed almond domestication.</title>
        <authorList>
            <person name="Sanchez-Perez R."/>
            <person name="Pavan S."/>
            <person name="Mazzeo R."/>
            <person name="Moldovan C."/>
            <person name="Aiese Cigliano R."/>
            <person name="Del Cueto J."/>
            <person name="Ricciardi F."/>
            <person name="Lotti C."/>
            <person name="Ricciardi L."/>
            <person name="Dicenta F."/>
            <person name="Lopez-Marques R.L."/>
            <person name="Lindberg Moller B."/>
        </authorList>
    </citation>
    <scope>NUCLEOTIDE SEQUENCE</scope>
</reference>
<protein>
    <submittedName>
        <fullName evidence="2">Uncharacterized protein</fullName>
    </submittedName>
</protein>
<feature type="region of interest" description="Disordered" evidence="1">
    <location>
        <begin position="270"/>
        <end position="289"/>
    </location>
</feature>
<accession>A0A5H2Y295</accession>
<sequence length="289" mass="31498">MAQLDKSGALNTSKTEPSHRNVMLAAITFNVATSLEPCATHGQPHMGVKSAQKLRKMNKSQAFHKETIPKHVFVSWSSWQVWAGAVGSRREIHHKERRELGAVKGAWSCPGNFLAAIIYILSNLTWNQVTILRGIDLNRLNKFLAPLPGIRFSIVVISIESTELTSLVCACPNLTRSKVHPEPLSPRTAAVRAGSSNMAEIPNNNNDDRGGALVVQPRKPCVSFPFPKSLINLRALSILNSQLTGLSLKVAGKQVGILGHSIHHNNSILGYKESSDKSHSDSKVKTARG</sequence>
<dbReference type="AlphaFoldDB" id="A0A5H2Y295"/>
<dbReference type="EMBL" id="AP020430">
    <property type="protein sequence ID" value="BBN67490.1"/>
    <property type="molecule type" value="Genomic_DNA"/>
</dbReference>
<evidence type="ECO:0000256" key="1">
    <source>
        <dbReference type="SAM" id="MobiDB-lite"/>
    </source>
</evidence>
<organism evidence="2">
    <name type="scientific">Prunus dulcis</name>
    <name type="common">Almond</name>
    <name type="synonym">Amygdalus dulcis</name>
    <dbReference type="NCBI Taxonomy" id="3755"/>
    <lineage>
        <taxon>Eukaryota</taxon>
        <taxon>Viridiplantae</taxon>
        <taxon>Streptophyta</taxon>
        <taxon>Embryophyta</taxon>
        <taxon>Tracheophyta</taxon>
        <taxon>Spermatophyta</taxon>
        <taxon>Magnoliopsida</taxon>
        <taxon>eudicotyledons</taxon>
        <taxon>Gunneridae</taxon>
        <taxon>Pentapetalae</taxon>
        <taxon>rosids</taxon>
        <taxon>fabids</taxon>
        <taxon>Rosales</taxon>
        <taxon>Rosaceae</taxon>
        <taxon>Amygdaloideae</taxon>
        <taxon>Amygdaleae</taxon>
        <taxon>Prunus</taxon>
    </lineage>
</organism>
<feature type="compositionally biased region" description="Basic and acidic residues" evidence="1">
    <location>
        <begin position="273"/>
        <end position="289"/>
    </location>
</feature>
<proteinExistence type="predicted"/>